<accession>A0A6J6ZEN5</accession>
<proteinExistence type="inferred from homology"/>
<dbReference type="EMBL" id="CAEZYF010000014">
    <property type="protein sequence ID" value="CAB4732045.1"/>
    <property type="molecule type" value="Genomic_DNA"/>
</dbReference>
<evidence type="ECO:0000259" key="7">
    <source>
        <dbReference type="Pfam" id="PF08281"/>
    </source>
</evidence>
<evidence type="ECO:0000256" key="2">
    <source>
        <dbReference type="ARBA" id="ARBA00023015"/>
    </source>
</evidence>
<dbReference type="EMBL" id="CAFAAV010000076">
    <property type="protein sequence ID" value="CAB4817518.1"/>
    <property type="molecule type" value="Genomic_DNA"/>
</dbReference>
<dbReference type="Pfam" id="PF08281">
    <property type="entry name" value="Sigma70_r4_2"/>
    <property type="match status" value="1"/>
</dbReference>
<dbReference type="Gene3D" id="1.10.10.10">
    <property type="entry name" value="Winged helix-like DNA-binding domain superfamily/Winged helix DNA-binding domain"/>
    <property type="match status" value="1"/>
</dbReference>
<evidence type="ECO:0000256" key="4">
    <source>
        <dbReference type="ARBA" id="ARBA00023125"/>
    </source>
</evidence>
<dbReference type="InterPro" id="IPR007627">
    <property type="entry name" value="RNA_pol_sigma70_r2"/>
</dbReference>
<keyword evidence="2" id="KW-0805">Transcription regulation</keyword>
<dbReference type="InterPro" id="IPR036388">
    <property type="entry name" value="WH-like_DNA-bd_sf"/>
</dbReference>
<evidence type="ECO:0000259" key="6">
    <source>
        <dbReference type="Pfam" id="PF04542"/>
    </source>
</evidence>
<evidence type="ECO:0000313" key="9">
    <source>
        <dbReference type="EMBL" id="CAB4732045.1"/>
    </source>
</evidence>
<dbReference type="PANTHER" id="PTHR43133">
    <property type="entry name" value="RNA POLYMERASE ECF-TYPE SIGMA FACTO"/>
    <property type="match status" value="1"/>
</dbReference>
<evidence type="ECO:0000256" key="5">
    <source>
        <dbReference type="ARBA" id="ARBA00023163"/>
    </source>
</evidence>
<keyword evidence="4" id="KW-0238">DNA-binding</keyword>
<gene>
    <name evidence="9" type="ORF">UFOPK2656_02194</name>
    <name evidence="10" type="ORF">UFOPK3099_01184</name>
    <name evidence="11" type="ORF">UFOPK3267_00385</name>
    <name evidence="12" type="ORF">UFOPK3651_01251</name>
    <name evidence="13" type="ORF">UFOPK3931_02676</name>
    <name evidence="8" type="ORF">UFOPK4189_01048</name>
</gene>
<dbReference type="InterPro" id="IPR039425">
    <property type="entry name" value="RNA_pol_sigma-70-like"/>
</dbReference>
<evidence type="ECO:0000313" key="13">
    <source>
        <dbReference type="EMBL" id="CAB5008580.1"/>
    </source>
</evidence>
<reference evidence="10" key="1">
    <citation type="submission" date="2020-05" db="EMBL/GenBank/DDBJ databases">
        <authorList>
            <person name="Chiriac C."/>
            <person name="Salcher M."/>
            <person name="Ghai R."/>
            <person name="Kavagutti S V."/>
        </authorList>
    </citation>
    <scope>NUCLEOTIDE SEQUENCE</scope>
</reference>
<dbReference type="GO" id="GO:0006352">
    <property type="term" value="P:DNA-templated transcription initiation"/>
    <property type="evidence" value="ECO:0007669"/>
    <property type="project" value="InterPro"/>
</dbReference>
<dbReference type="AlphaFoldDB" id="A0A6J6ZEN5"/>
<comment type="similarity">
    <text evidence="1">Belongs to the sigma-70 factor family. ECF subfamily.</text>
</comment>
<evidence type="ECO:0000313" key="10">
    <source>
        <dbReference type="EMBL" id="CAB4817518.1"/>
    </source>
</evidence>
<name>A0A6J6ZEN5_9ZZZZ</name>
<dbReference type="GO" id="GO:0003677">
    <property type="term" value="F:DNA binding"/>
    <property type="evidence" value="ECO:0007669"/>
    <property type="project" value="UniProtKB-KW"/>
</dbReference>
<dbReference type="Pfam" id="PF04542">
    <property type="entry name" value="Sigma70_r2"/>
    <property type="match status" value="1"/>
</dbReference>
<dbReference type="EMBL" id="CAFBMT010000005">
    <property type="protein sequence ID" value="CAB4927279.1"/>
    <property type="molecule type" value="Genomic_DNA"/>
</dbReference>
<dbReference type="Gene3D" id="1.10.1740.10">
    <property type="match status" value="1"/>
</dbReference>
<keyword evidence="5" id="KW-0804">Transcription</keyword>
<evidence type="ECO:0000313" key="12">
    <source>
        <dbReference type="EMBL" id="CAB4927279.1"/>
    </source>
</evidence>
<dbReference type="SUPFAM" id="SSF88659">
    <property type="entry name" value="Sigma3 and sigma4 domains of RNA polymerase sigma factors"/>
    <property type="match status" value="1"/>
</dbReference>
<dbReference type="EMBL" id="CAFBOL010000099">
    <property type="protein sequence ID" value="CAB5008580.1"/>
    <property type="molecule type" value="Genomic_DNA"/>
</dbReference>
<feature type="domain" description="RNA polymerase sigma factor 70 region 4 type 2" evidence="7">
    <location>
        <begin position="102"/>
        <end position="153"/>
    </location>
</feature>
<evidence type="ECO:0000313" key="8">
    <source>
        <dbReference type="EMBL" id="CAB4363267.1"/>
    </source>
</evidence>
<sequence length="158" mass="17928">MSKIDDNPPTLTEQLWREHAAELLRFATVLVGPSDAHDLVVEAVLKASDSLSLGDVRNRRAYLFRAVSNRAHDLRRSRERRWVRDLAAIGPLAGAPPDSLIDVRRAVANLSLSQRAVVYLVYWEDLTERDTAALLRVSPGTVRRHLFRARTQLRKALR</sequence>
<dbReference type="InterPro" id="IPR013324">
    <property type="entry name" value="RNA_pol_sigma_r3/r4-like"/>
</dbReference>
<dbReference type="SUPFAM" id="SSF88946">
    <property type="entry name" value="Sigma2 domain of RNA polymerase sigma factors"/>
    <property type="match status" value="1"/>
</dbReference>
<protein>
    <submittedName>
        <fullName evidence="10">Unannotated protein</fullName>
    </submittedName>
</protein>
<evidence type="ECO:0000256" key="1">
    <source>
        <dbReference type="ARBA" id="ARBA00010641"/>
    </source>
</evidence>
<keyword evidence="3" id="KW-0731">Sigma factor</keyword>
<dbReference type="InterPro" id="IPR013249">
    <property type="entry name" value="RNA_pol_sigma70_r4_t2"/>
</dbReference>
<organism evidence="10">
    <name type="scientific">freshwater metagenome</name>
    <dbReference type="NCBI Taxonomy" id="449393"/>
    <lineage>
        <taxon>unclassified sequences</taxon>
        <taxon>metagenomes</taxon>
        <taxon>ecological metagenomes</taxon>
    </lineage>
</organism>
<evidence type="ECO:0000313" key="11">
    <source>
        <dbReference type="EMBL" id="CAB4847015.1"/>
    </source>
</evidence>
<feature type="domain" description="RNA polymerase sigma-70 region 2" evidence="6">
    <location>
        <begin position="15"/>
        <end position="81"/>
    </location>
</feature>
<evidence type="ECO:0000256" key="3">
    <source>
        <dbReference type="ARBA" id="ARBA00023082"/>
    </source>
</evidence>
<dbReference type="EMBL" id="CAFBIY010000013">
    <property type="protein sequence ID" value="CAB4847015.1"/>
    <property type="molecule type" value="Genomic_DNA"/>
</dbReference>
<dbReference type="PANTHER" id="PTHR43133:SF8">
    <property type="entry name" value="RNA POLYMERASE SIGMA FACTOR HI_1459-RELATED"/>
    <property type="match status" value="1"/>
</dbReference>
<dbReference type="CDD" id="cd06171">
    <property type="entry name" value="Sigma70_r4"/>
    <property type="match status" value="1"/>
</dbReference>
<dbReference type="InterPro" id="IPR013325">
    <property type="entry name" value="RNA_pol_sigma_r2"/>
</dbReference>
<dbReference type="EMBL" id="CAESGF010000005">
    <property type="protein sequence ID" value="CAB4363267.1"/>
    <property type="molecule type" value="Genomic_DNA"/>
</dbReference>
<dbReference type="GO" id="GO:0016987">
    <property type="term" value="F:sigma factor activity"/>
    <property type="evidence" value="ECO:0007669"/>
    <property type="project" value="UniProtKB-KW"/>
</dbReference>